<dbReference type="Pfam" id="PF11412">
    <property type="entry name" value="DsbD_N"/>
    <property type="match status" value="1"/>
</dbReference>
<evidence type="ECO:0000256" key="7">
    <source>
        <dbReference type="SAM" id="SignalP"/>
    </source>
</evidence>
<feature type="transmembrane region" description="Helical" evidence="6">
    <location>
        <begin position="340"/>
        <end position="360"/>
    </location>
</feature>
<evidence type="ECO:0000256" key="2">
    <source>
        <dbReference type="ARBA" id="ARBA00022692"/>
    </source>
</evidence>
<feature type="domain" description="Thiol:disulfide interchange protein DsbD N-terminal" evidence="9">
    <location>
        <begin position="29"/>
        <end position="138"/>
    </location>
</feature>
<feature type="transmembrane region" description="Helical" evidence="6">
    <location>
        <begin position="299"/>
        <end position="328"/>
    </location>
</feature>
<proteinExistence type="predicted"/>
<evidence type="ECO:0000256" key="5">
    <source>
        <dbReference type="ARBA" id="ARBA00023136"/>
    </source>
</evidence>
<dbReference type="SUPFAM" id="SSF52833">
    <property type="entry name" value="Thioredoxin-like"/>
    <property type="match status" value="1"/>
</dbReference>
<keyword evidence="10" id="KW-0560">Oxidoreductase</keyword>
<name>A0A930UHJ7_9GAMM</name>
<dbReference type="GO" id="GO:0047134">
    <property type="term" value="F:protein-disulfide reductase [NAD(P)H] activity"/>
    <property type="evidence" value="ECO:0007669"/>
    <property type="project" value="UniProtKB-EC"/>
</dbReference>
<evidence type="ECO:0000259" key="8">
    <source>
        <dbReference type="Pfam" id="PF02683"/>
    </source>
</evidence>
<keyword evidence="11" id="KW-1185">Reference proteome</keyword>
<evidence type="ECO:0000256" key="6">
    <source>
        <dbReference type="SAM" id="Phobius"/>
    </source>
</evidence>
<comment type="caution">
    <text evidence="10">The sequence shown here is derived from an EMBL/GenBank/DDBJ whole genome shotgun (WGS) entry which is preliminary data.</text>
</comment>
<organism evidence="10 11">
    <name type="scientific">Candidatus Amphirhobacter heronislandensis</name>
    <dbReference type="NCBI Taxonomy" id="1732024"/>
    <lineage>
        <taxon>Bacteria</taxon>
        <taxon>Pseudomonadati</taxon>
        <taxon>Pseudomonadota</taxon>
        <taxon>Gammaproteobacteria</taxon>
        <taxon>Candidatus Tethybacterales</taxon>
        <taxon>Candidatus Tethybacteraceae</taxon>
        <taxon>Candidatus Amphirhobacter</taxon>
    </lineage>
</organism>
<dbReference type="PANTHER" id="PTHR32234">
    <property type="entry name" value="THIOL:DISULFIDE INTERCHANGE PROTEIN DSBD"/>
    <property type="match status" value="1"/>
</dbReference>
<dbReference type="EC" id="1.8.1.8" evidence="10"/>
<keyword evidence="5 6" id="KW-0472">Membrane</keyword>
<accession>A0A930UHJ7</accession>
<dbReference type="InterPro" id="IPR036249">
    <property type="entry name" value="Thioredoxin-like_sf"/>
</dbReference>
<dbReference type="AlphaFoldDB" id="A0A930UHJ7"/>
<dbReference type="PANTHER" id="PTHR32234:SF0">
    <property type="entry name" value="THIOL:DISULFIDE INTERCHANGE PROTEIN DSBD"/>
    <property type="match status" value="1"/>
</dbReference>
<reference evidence="10" key="1">
    <citation type="submission" date="2020-10" db="EMBL/GenBank/DDBJ databases">
        <title>An improved Amphimedon queenslandica hologenome assembly reveals how three proteobacterial symbionts can extend the metabolic phenotypic of their marine sponge host.</title>
        <authorList>
            <person name="Degnan B."/>
            <person name="Degnan S."/>
            <person name="Xiang X."/>
        </authorList>
    </citation>
    <scope>NUCLEOTIDE SEQUENCE</scope>
    <source>
        <strain evidence="10">AqS2</strain>
    </source>
</reference>
<evidence type="ECO:0000256" key="1">
    <source>
        <dbReference type="ARBA" id="ARBA00004141"/>
    </source>
</evidence>
<evidence type="ECO:0000256" key="4">
    <source>
        <dbReference type="ARBA" id="ARBA00022989"/>
    </source>
</evidence>
<feature type="transmembrane region" description="Helical" evidence="6">
    <location>
        <begin position="372"/>
        <end position="393"/>
    </location>
</feature>
<evidence type="ECO:0000259" key="9">
    <source>
        <dbReference type="Pfam" id="PF11412"/>
    </source>
</evidence>
<evidence type="ECO:0000256" key="3">
    <source>
        <dbReference type="ARBA" id="ARBA00022748"/>
    </source>
</evidence>
<dbReference type="InterPro" id="IPR036929">
    <property type="entry name" value="DsbDN_sf"/>
</dbReference>
<feature type="signal peptide" evidence="7">
    <location>
        <begin position="1"/>
        <end position="23"/>
    </location>
</feature>
<evidence type="ECO:0000313" key="11">
    <source>
        <dbReference type="Proteomes" id="UP000604381"/>
    </source>
</evidence>
<dbReference type="InterPro" id="IPR003834">
    <property type="entry name" value="Cyt_c_assmbl_TM_dom"/>
</dbReference>
<dbReference type="Pfam" id="PF02683">
    <property type="entry name" value="DsbD_TM"/>
    <property type="match status" value="1"/>
</dbReference>
<dbReference type="GO" id="GO:0017004">
    <property type="term" value="P:cytochrome complex assembly"/>
    <property type="evidence" value="ECO:0007669"/>
    <property type="project" value="UniProtKB-KW"/>
</dbReference>
<evidence type="ECO:0000313" key="10">
    <source>
        <dbReference type="EMBL" id="MBF2735017.1"/>
    </source>
</evidence>
<dbReference type="Gene3D" id="2.60.40.1250">
    <property type="entry name" value="Thiol:disulfide interchange protein DsbD, N-terminal domain"/>
    <property type="match status" value="1"/>
</dbReference>
<feature type="transmembrane region" description="Helical" evidence="6">
    <location>
        <begin position="399"/>
        <end position="417"/>
    </location>
</feature>
<feature type="transmembrane region" description="Helical" evidence="6">
    <location>
        <begin position="429"/>
        <end position="449"/>
    </location>
</feature>
<dbReference type="Proteomes" id="UP000604381">
    <property type="component" value="Unassembled WGS sequence"/>
</dbReference>
<keyword evidence="7" id="KW-0732">Signal</keyword>
<gene>
    <name evidence="10" type="primary">dsbD</name>
    <name evidence="10" type="ORF">ISN26_02870</name>
</gene>
<dbReference type="InterPro" id="IPR028250">
    <property type="entry name" value="DsbDN"/>
</dbReference>
<keyword evidence="2 6" id="KW-0812">Transmembrane</keyword>
<feature type="transmembrane region" description="Helical" evidence="6">
    <location>
        <begin position="179"/>
        <end position="207"/>
    </location>
</feature>
<dbReference type="GO" id="GO:0016020">
    <property type="term" value="C:membrane"/>
    <property type="evidence" value="ECO:0007669"/>
    <property type="project" value="UniProtKB-SubCell"/>
</dbReference>
<feature type="transmembrane region" description="Helical" evidence="6">
    <location>
        <begin position="219"/>
        <end position="244"/>
    </location>
</feature>
<keyword evidence="3" id="KW-0201">Cytochrome c-type biogenesis</keyword>
<protein>
    <submittedName>
        <fullName evidence="10">Protein-disulfide reductase DsbD</fullName>
        <ecNumber evidence="10">1.8.1.8</ecNumber>
    </submittedName>
</protein>
<feature type="domain" description="Cytochrome C biogenesis protein transmembrane" evidence="8">
    <location>
        <begin position="179"/>
        <end position="390"/>
    </location>
</feature>
<dbReference type="SUPFAM" id="SSF74863">
    <property type="entry name" value="Thiol:disulfide interchange protein DsbD, N-terminal domain (DsbD-alpha)"/>
    <property type="match status" value="1"/>
</dbReference>
<comment type="subcellular location">
    <subcellularLocation>
        <location evidence="1">Membrane</location>
        <topology evidence="1">Multi-pass membrane protein</topology>
    </subcellularLocation>
</comment>
<dbReference type="NCBIfam" id="NF001419">
    <property type="entry name" value="PRK00293.1"/>
    <property type="match status" value="1"/>
</dbReference>
<dbReference type="EMBL" id="JADHEI010000028">
    <property type="protein sequence ID" value="MBF2735017.1"/>
    <property type="molecule type" value="Genomic_DNA"/>
</dbReference>
<dbReference type="GO" id="GO:0045454">
    <property type="term" value="P:cell redox homeostasis"/>
    <property type="evidence" value="ECO:0007669"/>
    <property type="project" value="TreeGrafter"/>
</dbReference>
<keyword evidence="4 6" id="KW-1133">Transmembrane helix</keyword>
<sequence length="587" mass="60015">MPAFAARLALLLLAPLAASQAQVAGPGLELLPQDEAFRISAGATPAAFAFTVAIHEGYYLYRDRTALRLADGTTLALALPPGEMVEDEFFGRVETFRGELAFSAARPAAAGAEQVAELVIQGCADAGVCYPPYAVSIAFAAAGPGELRGDNLGRYAAAPEPLSNTAELVAALDGSPLPLVLLLFFNAGLLLSFTPCVLPLVPLALAVSAGRGASRRRALALGVAYVLSMALVYAGLGVLAATAGRTALAAWLQTPWLLVPLALLFAFLGGAMIAELRLRLLPVGLGQRLEELRGEAGTWRGAAGAGVVGAVVVSPCVAAPLAGALLFIAATGDVATGGLALFALALGMGVLPLACAAGAGRFIPRAGPASVVVRRLGGLLLLGLGVWVLGGLLPAHVKMLAYAALALAACWWLGRLLHGGLQSWAARGLAGALLAAFLGFGGVMAVGGATGGSNELAPLAHLREGPPLAFSTVATMRAYNEGVRAGAGRPTLEYYTADWCVTCVEIDAYVFGDPEVRAELAAYRLVKIDVTASGSEARRLLGINRLFGPPAVVVRSPSGAKLLQFAGSVDRDELLAGLRRIAARPAA</sequence>
<feature type="transmembrane region" description="Helical" evidence="6">
    <location>
        <begin position="256"/>
        <end position="278"/>
    </location>
</feature>
<feature type="chain" id="PRO_5037827488" evidence="7">
    <location>
        <begin position="24"/>
        <end position="587"/>
    </location>
</feature>
<dbReference type="Gene3D" id="3.40.30.10">
    <property type="entry name" value="Glutaredoxin"/>
    <property type="match status" value="1"/>
</dbReference>